<dbReference type="InterPro" id="IPR012373">
    <property type="entry name" value="Ferrdict_sens_TM"/>
</dbReference>
<keyword evidence="5" id="KW-1185">Reference proteome</keyword>
<proteinExistence type="predicted"/>
<keyword evidence="1" id="KW-0812">Transmembrane</keyword>
<dbReference type="Pfam" id="PF16220">
    <property type="entry name" value="DUF4880"/>
    <property type="match status" value="1"/>
</dbReference>
<feature type="domain" description="FecR N-terminal" evidence="3">
    <location>
        <begin position="12"/>
        <end position="50"/>
    </location>
</feature>
<dbReference type="Gene3D" id="2.60.120.1440">
    <property type="match status" value="1"/>
</dbReference>
<evidence type="ECO:0000259" key="3">
    <source>
        <dbReference type="Pfam" id="PF16220"/>
    </source>
</evidence>
<evidence type="ECO:0000313" key="5">
    <source>
        <dbReference type="Proteomes" id="UP001218579"/>
    </source>
</evidence>
<dbReference type="Proteomes" id="UP001218579">
    <property type="component" value="Unassembled WGS sequence"/>
</dbReference>
<sequence length="318" mass="34128">MSDVLKSKVHAEASVWVARLHSEARTPATEAAFSEWLRQTEGGREAFDELTGVWESLPGAARILQAQDMRRTMPARNVKAWRVTVALAAGLAGLAVLTGIWAADRPQIYDTGRGQTRTVTLADGSVLVLNTGTKLEVRLRPWARDLHLVAGEARFNVAPEAKRPFTVTTGKGRVTALGTAFVVRDLSEATSVTLLHGRVEVGTPLKPFQSVQGAVILAPGQRAIVSGRERVIVDQPDIAAVTAWEQGKVVFSNTTLMAAAQEMNRYATKPIKLKGSSVAAIRVSGVFGTQDAADFAVAVARLNDLKVRDSGQAIEISE</sequence>
<evidence type="ECO:0000256" key="1">
    <source>
        <dbReference type="SAM" id="Phobius"/>
    </source>
</evidence>
<feature type="transmembrane region" description="Helical" evidence="1">
    <location>
        <begin position="80"/>
        <end position="103"/>
    </location>
</feature>
<organism evidence="4 5">
    <name type="scientific">Asticcacaulis machinosus</name>
    <dbReference type="NCBI Taxonomy" id="2984211"/>
    <lineage>
        <taxon>Bacteria</taxon>
        <taxon>Pseudomonadati</taxon>
        <taxon>Pseudomonadota</taxon>
        <taxon>Alphaproteobacteria</taxon>
        <taxon>Caulobacterales</taxon>
        <taxon>Caulobacteraceae</taxon>
        <taxon>Asticcacaulis</taxon>
    </lineage>
</organism>
<gene>
    <name evidence="4" type="ORF">PQU98_13760</name>
</gene>
<name>A0ABT5HLU4_9CAUL</name>
<dbReference type="PANTHER" id="PTHR30273">
    <property type="entry name" value="PERIPLASMIC SIGNAL SENSOR AND SIGMA FACTOR ACTIVATOR FECR-RELATED"/>
    <property type="match status" value="1"/>
</dbReference>
<protein>
    <submittedName>
        <fullName evidence="4">FecR domain-containing protein</fullName>
    </submittedName>
</protein>
<dbReference type="Gene3D" id="3.55.50.30">
    <property type="match status" value="1"/>
</dbReference>
<dbReference type="PIRSF" id="PIRSF018266">
    <property type="entry name" value="FecR"/>
    <property type="match status" value="1"/>
</dbReference>
<dbReference type="PANTHER" id="PTHR30273:SF2">
    <property type="entry name" value="PROTEIN FECR"/>
    <property type="match status" value="1"/>
</dbReference>
<dbReference type="InterPro" id="IPR006860">
    <property type="entry name" value="FecR"/>
</dbReference>
<keyword evidence="1" id="KW-1133">Transmembrane helix</keyword>
<feature type="domain" description="FecR protein" evidence="2">
    <location>
        <begin position="109"/>
        <end position="200"/>
    </location>
</feature>
<keyword evidence="1" id="KW-0472">Membrane</keyword>
<comment type="caution">
    <text evidence="4">The sequence shown here is derived from an EMBL/GenBank/DDBJ whole genome shotgun (WGS) entry which is preliminary data.</text>
</comment>
<dbReference type="EMBL" id="JAQQKV010000003">
    <property type="protein sequence ID" value="MDC7677205.1"/>
    <property type="molecule type" value="Genomic_DNA"/>
</dbReference>
<reference evidence="4 5" key="1">
    <citation type="submission" date="2023-01" db="EMBL/GenBank/DDBJ databases">
        <title>Novel species of the genus Asticcacaulis isolated from rivers.</title>
        <authorList>
            <person name="Lu H."/>
        </authorList>
    </citation>
    <scope>NUCLEOTIDE SEQUENCE [LARGE SCALE GENOMIC DNA]</scope>
    <source>
        <strain evidence="4 5">LKC15W</strain>
    </source>
</reference>
<evidence type="ECO:0000259" key="2">
    <source>
        <dbReference type="Pfam" id="PF04773"/>
    </source>
</evidence>
<dbReference type="RefSeq" id="WP_272745532.1">
    <property type="nucleotide sequence ID" value="NZ_JAQQKV010000003.1"/>
</dbReference>
<dbReference type="InterPro" id="IPR032623">
    <property type="entry name" value="FecR_N"/>
</dbReference>
<evidence type="ECO:0000313" key="4">
    <source>
        <dbReference type="EMBL" id="MDC7677205.1"/>
    </source>
</evidence>
<accession>A0ABT5HLU4</accession>
<dbReference type="Pfam" id="PF04773">
    <property type="entry name" value="FecR"/>
    <property type="match status" value="1"/>
</dbReference>